<protein>
    <submittedName>
        <fullName evidence="7">4,5-DOPA dioxygenase extradiol</fullName>
        <ecNumber evidence="7">1.13.11.-</ecNumber>
    </submittedName>
</protein>
<evidence type="ECO:0000256" key="5">
    <source>
        <dbReference type="ARBA" id="ARBA00023002"/>
    </source>
</evidence>
<dbReference type="GO" id="GO:0008270">
    <property type="term" value="F:zinc ion binding"/>
    <property type="evidence" value="ECO:0007669"/>
    <property type="project" value="InterPro"/>
</dbReference>
<evidence type="ECO:0000259" key="6">
    <source>
        <dbReference type="Pfam" id="PF02900"/>
    </source>
</evidence>
<dbReference type="PANTHER" id="PTHR30096:SF0">
    <property type="entry name" value="4,5-DOPA DIOXYGENASE EXTRADIOL-LIKE PROTEIN"/>
    <property type="match status" value="1"/>
</dbReference>
<keyword evidence="3" id="KW-0479">Metal-binding</keyword>
<reference evidence="7 8" key="1">
    <citation type="submission" date="2020-08" db="EMBL/GenBank/DDBJ databases">
        <title>Genomic Encyclopedia of Type Strains, Phase III (KMG-III): the genomes of soil and plant-associated and newly described type strains.</title>
        <authorList>
            <person name="Whitman W."/>
        </authorList>
    </citation>
    <scope>NUCLEOTIDE SEQUENCE [LARGE SCALE GENOMIC DNA]</scope>
    <source>
        <strain evidence="7 8">CECT 8803</strain>
    </source>
</reference>
<keyword evidence="5 7" id="KW-0560">Oxidoreductase</keyword>
<evidence type="ECO:0000256" key="2">
    <source>
        <dbReference type="ARBA" id="ARBA00007581"/>
    </source>
</evidence>
<sequence>MPLKPTPMPALFVSHGSPMLAVEKDAPGHRFLEGLAASLPRPEGILVISAHWETDKAAVSLATAPDTIHDFYGFPRQLYELTYPAAGSPSLAQRTADLLKAGGLPTTPDESRGLDHGAWVPLLLAYPEANIPVTQLSVQTHKGPAHHRALGRLLAPLRDEGILILGSGSLTHDLRSFRGQAPDAPVPAWVSDFADWMAERVTSGDNDAIEDYREKAPHAARNHPTEEHLLPLHVALGAGEGPTGKTHGEVLHRSYDRAILALDAYAFG</sequence>
<dbReference type="AlphaFoldDB" id="A0A839SUJ5"/>
<dbReference type="Pfam" id="PF02900">
    <property type="entry name" value="LigB"/>
    <property type="match status" value="1"/>
</dbReference>
<dbReference type="Proteomes" id="UP000581135">
    <property type="component" value="Unassembled WGS sequence"/>
</dbReference>
<evidence type="ECO:0000256" key="1">
    <source>
        <dbReference type="ARBA" id="ARBA00001947"/>
    </source>
</evidence>
<name>A0A839SUJ5_9PROT</name>
<gene>
    <name evidence="7" type="ORF">FHR98_002793</name>
</gene>
<comment type="caution">
    <text evidence="7">The sequence shown here is derived from an EMBL/GenBank/DDBJ whole genome shotgun (WGS) entry which is preliminary data.</text>
</comment>
<dbReference type="Gene3D" id="3.40.830.10">
    <property type="entry name" value="LigB-like"/>
    <property type="match status" value="1"/>
</dbReference>
<proteinExistence type="inferred from homology"/>
<comment type="cofactor">
    <cofactor evidence="1">
        <name>Zn(2+)</name>
        <dbReference type="ChEBI" id="CHEBI:29105"/>
    </cofactor>
</comment>
<keyword evidence="8" id="KW-1185">Reference proteome</keyword>
<evidence type="ECO:0000256" key="3">
    <source>
        <dbReference type="ARBA" id="ARBA00022723"/>
    </source>
</evidence>
<evidence type="ECO:0000256" key="4">
    <source>
        <dbReference type="ARBA" id="ARBA00022833"/>
    </source>
</evidence>
<keyword evidence="4" id="KW-0862">Zinc</keyword>
<evidence type="ECO:0000313" key="7">
    <source>
        <dbReference type="EMBL" id="MBB3066487.1"/>
    </source>
</evidence>
<accession>A0A839SUJ5</accession>
<dbReference type="PIRSF" id="PIRSF006157">
    <property type="entry name" value="Doxgns_DODA"/>
    <property type="match status" value="1"/>
</dbReference>
<dbReference type="GO" id="GO:0016702">
    <property type="term" value="F:oxidoreductase activity, acting on single donors with incorporation of molecular oxygen, incorporation of two atoms of oxygen"/>
    <property type="evidence" value="ECO:0007669"/>
    <property type="project" value="UniProtKB-ARBA"/>
</dbReference>
<dbReference type="GO" id="GO:0008198">
    <property type="term" value="F:ferrous iron binding"/>
    <property type="evidence" value="ECO:0007669"/>
    <property type="project" value="InterPro"/>
</dbReference>
<comment type="similarity">
    <text evidence="2">Belongs to the DODA-type extradiol aromatic ring-opening dioxygenase family.</text>
</comment>
<feature type="domain" description="Extradiol ring-cleavage dioxygenase class III enzyme subunit B" evidence="6">
    <location>
        <begin position="10"/>
        <end position="247"/>
    </location>
</feature>
<dbReference type="EC" id="1.13.11.-" evidence="7"/>
<dbReference type="InterPro" id="IPR014436">
    <property type="entry name" value="Extradiol_dOase_DODA"/>
</dbReference>
<dbReference type="CDD" id="cd07363">
    <property type="entry name" value="45_DOPA_Dioxygenase"/>
    <property type="match status" value="1"/>
</dbReference>
<evidence type="ECO:0000313" key="8">
    <source>
        <dbReference type="Proteomes" id="UP000581135"/>
    </source>
</evidence>
<dbReference type="EMBL" id="JACHXA010000008">
    <property type="protein sequence ID" value="MBB3066487.1"/>
    <property type="molecule type" value="Genomic_DNA"/>
</dbReference>
<keyword evidence="7" id="KW-0223">Dioxygenase</keyword>
<dbReference type="PANTHER" id="PTHR30096">
    <property type="entry name" value="4,5-DOPA DIOXYGENASE EXTRADIOL-LIKE PROTEIN"/>
    <property type="match status" value="1"/>
</dbReference>
<organism evidence="7 8">
    <name type="scientific">Limibacillus halophilus</name>
    <dbReference type="NCBI Taxonomy" id="1579333"/>
    <lineage>
        <taxon>Bacteria</taxon>
        <taxon>Pseudomonadati</taxon>
        <taxon>Pseudomonadota</taxon>
        <taxon>Alphaproteobacteria</taxon>
        <taxon>Rhodospirillales</taxon>
        <taxon>Rhodovibrionaceae</taxon>
        <taxon>Limibacillus</taxon>
    </lineage>
</organism>
<dbReference type="RefSeq" id="WP_183417295.1">
    <property type="nucleotide sequence ID" value="NZ_JACHXA010000008.1"/>
</dbReference>
<dbReference type="InterPro" id="IPR004183">
    <property type="entry name" value="Xdiol_dOase_suB"/>
</dbReference>
<dbReference type="SUPFAM" id="SSF53213">
    <property type="entry name" value="LigB-like"/>
    <property type="match status" value="1"/>
</dbReference>